<organism evidence="1 2">
    <name type="scientific">Spinactinospora alkalitolerans</name>
    <dbReference type="NCBI Taxonomy" id="687207"/>
    <lineage>
        <taxon>Bacteria</taxon>
        <taxon>Bacillati</taxon>
        <taxon>Actinomycetota</taxon>
        <taxon>Actinomycetes</taxon>
        <taxon>Streptosporangiales</taxon>
        <taxon>Nocardiopsidaceae</taxon>
        <taxon>Spinactinospora</taxon>
    </lineage>
</organism>
<name>A0A852TZV2_9ACTN</name>
<dbReference type="GO" id="GO:0016301">
    <property type="term" value="F:kinase activity"/>
    <property type="evidence" value="ECO:0007669"/>
    <property type="project" value="UniProtKB-KW"/>
</dbReference>
<dbReference type="InterPro" id="IPR027417">
    <property type="entry name" value="P-loop_NTPase"/>
</dbReference>
<keyword evidence="2" id="KW-1185">Reference proteome</keyword>
<dbReference type="AlphaFoldDB" id="A0A852TZV2"/>
<reference evidence="1 2" key="1">
    <citation type="submission" date="2020-07" db="EMBL/GenBank/DDBJ databases">
        <title>Sequencing the genomes of 1000 actinobacteria strains.</title>
        <authorList>
            <person name="Klenk H.-P."/>
        </authorList>
    </citation>
    <scope>NUCLEOTIDE SEQUENCE [LARGE SCALE GENOMIC DNA]</scope>
    <source>
        <strain evidence="1 2">CXB654</strain>
    </source>
</reference>
<sequence>MGIPLVASERHDHGGRPLEILHYPDRSLILLGGIPGAGKSTLLNRLYGLTGSETDTVRTGGGVRVVDSQQSRNRLTPWLRRLPYPAWRWVVHVLHYLRVATALRSGDPVIVHETGTRRIVRVLLGTYCRLVGVPVHLVLIDADPWEARRGQIARGRMVTSRSFRTHERRWRRLIGACTRGPGRAMPGARSLVVLDRRRAGRLGGIRFGGSGAPVPQGPALRVLTCPGLYGAALLAPL</sequence>
<evidence type="ECO:0000313" key="1">
    <source>
        <dbReference type="EMBL" id="NYE48827.1"/>
    </source>
</evidence>
<dbReference type="Gene3D" id="3.40.50.300">
    <property type="entry name" value="P-loop containing nucleotide triphosphate hydrolases"/>
    <property type="match status" value="1"/>
</dbReference>
<dbReference type="SUPFAM" id="SSF52540">
    <property type="entry name" value="P-loop containing nucleoside triphosphate hydrolases"/>
    <property type="match status" value="1"/>
</dbReference>
<comment type="caution">
    <text evidence="1">The sequence shown here is derived from an EMBL/GenBank/DDBJ whole genome shotgun (WGS) entry which is preliminary data.</text>
</comment>
<proteinExistence type="predicted"/>
<gene>
    <name evidence="1" type="ORF">HDA32_003947</name>
</gene>
<dbReference type="Proteomes" id="UP000589036">
    <property type="component" value="Unassembled WGS sequence"/>
</dbReference>
<keyword evidence="1" id="KW-0808">Transferase</keyword>
<accession>A0A852TZV2</accession>
<keyword evidence="1" id="KW-0418">Kinase</keyword>
<protein>
    <submittedName>
        <fullName evidence="1">Putative kinase</fullName>
    </submittedName>
</protein>
<dbReference type="Pfam" id="PF13671">
    <property type="entry name" value="AAA_33"/>
    <property type="match status" value="1"/>
</dbReference>
<dbReference type="EMBL" id="JACCCC010000001">
    <property type="protein sequence ID" value="NYE48827.1"/>
    <property type="molecule type" value="Genomic_DNA"/>
</dbReference>
<evidence type="ECO:0000313" key="2">
    <source>
        <dbReference type="Proteomes" id="UP000589036"/>
    </source>
</evidence>